<evidence type="ECO:0000313" key="4">
    <source>
        <dbReference type="EMBL" id="GAG25014.1"/>
    </source>
</evidence>
<protein>
    <recommendedName>
        <fullName evidence="3">Glycoside hydrolase family 42 N-terminal domain-containing protein</fullName>
    </recommendedName>
</protein>
<organism evidence="4">
    <name type="scientific">marine sediment metagenome</name>
    <dbReference type="NCBI Taxonomy" id="412755"/>
    <lineage>
        <taxon>unclassified sequences</taxon>
        <taxon>metagenomes</taxon>
        <taxon>ecological metagenomes</taxon>
    </lineage>
</organism>
<dbReference type="InterPro" id="IPR017853">
    <property type="entry name" value="GH"/>
</dbReference>
<gene>
    <name evidence="4" type="ORF">S01H1_47881</name>
</gene>
<dbReference type="InterPro" id="IPR013529">
    <property type="entry name" value="Glyco_hydro_42_N"/>
</dbReference>
<dbReference type="Pfam" id="PF02449">
    <property type="entry name" value="Glyco_hydro_42"/>
    <property type="match status" value="1"/>
</dbReference>
<evidence type="ECO:0000256" key="1">
    <source>
        <dbReference type="ARBA" id="ARBA00022801"/>
    </source>
</evidence>
<sequence>MKLFNPIVYDLMDEGSYTSYARAFDFDYSPVSLKHFRVWLKGQYRTLDALNTEWATQFKTWDEVMPLPIRDARARARGKKLPNYAPWADHRRYGDLVYNNYIKHCSDSARAAGDPDAVVGIGGGQHSNPYGGWDYWLVANHFTWIENYFRITTEYIRSFNTPDRRLKACPGDDVWFSIMHGNRGFYRWVDFGHIRGDFSLLPRGATTAKQLEEARGGGLAKLFLAATPVDDPIGIHYSQATIRLAYALG</sequence>
<dbReference type="GO" id="GO:0005975">
    <property type="term" value="P:carbohydrate metabolic process"/>
    <property type="evidence" value="ECO:0007669"/>
    <property type="project" value="InterPro"/>
</dbReference>
<feature type="domain" description="Glycoside hydrolase family 42 N-terminal" evidence="3">
    <location>
        <begin position="25"/>
        <end position="142"/>
    </location>
</feature>
<accession>X0W2K4</accession>
<evidence type="ECO:0000259" key="3">
    <source>
        <dbReference type="Pfam" id="PF02449"/>
    </source>
</evidence>
<dbReference type="EMBL" id="BARS01030713">
    <property type="protein sequence ID" value="GAG25014.1"/>
    <property type="molecule type" value="Genomic_DNA"/>
</dbReference>
<dbReference type="GO" id="GO:0009341">
    <property type="term" value="C:beta-galactosidase complex"/>
    <property type="evidence" value="ECO:0007669"/>
    <property type="project" value="InterPro"/>
</dbReference>
<dbReference type="GO" id="GO:0004565">
    <property type="term" value="F:beta-galactosidase activity"/>
    <property type="evidence" value="ECO:0007669"/>
    <property type="project" value="InterPro"/>
</dbReference>
<dbReference type="AlphaFoldDB" id="X0W2K4"/>
<dbReference type="SUPFAM" id="SSF51445">
    <property type="entry name" value="(Trans)glycosidases"/>
    <property type="match status" value="1"/>
</dbReference>
<name>X0W2K4_9ZZZZ</name>
<keyword evidence="1" id="KW-0378">Hydrolase</keyword>
<reference evidence="4" key="1">
    <citation type="journal article" date="2014" name="Front. Microbiol.">
        <title>High frequency of phylogenetically diverse reductive dehalogenase-homologous genes in deep subseafloor sedimentary metagenomes.</title>
        <authorList>
            <person name="Kawai M."/>
            <person name="Futagami T."/>
            <person name="Toyoda A."/>
            <person name="Takaki Y."/>
            <person name="Nishi S."/>
            <person name="Hori S."/>
            <person name="Arai W."/>
            <person name="Tsubouchi T."/>
            <person name="Morono Y."/>
            <person name="Uchiyama I."/>
            <person name="Ito T."/>
            <person name="Fujiyama A."/>
            <person name="Inagaki F."/>
            <person name="Takami H."/>
        </authorList>
    </citation>
    <scope>NUCLEOTIDE SEQUENCE</scope>
    <source>
        <strain evidence="4">Expedition CK06-06</strain>
    </source>
</reference>
<feature type="non-terminal residue" evidence="4">
    <location>
        <position position="249"/>
    </location>
</feature>
<proteinExistence type="predicted"/>
<evidence type="ECO:0000256" key="2">
    <source>
        <dbReference type="ARBA" id="ARBA00023295"/>
    </source>
</evidence>
<keyword evidence="2" id="KW-0326">Glycosidase</keyword>
<comment type="caution">
    <text evidence="4">The sequence shown here is derived from an EMBL/GenBank/DDBJ whole genome shotgun (WGS) entry which is preliminary data.</text>
</comment>
<dbReference type="Gene3D" id="3.20.20.80">
    <property type="entry name" value="Glycosidases"/>
    <property type="match status" value="1"/>
</dbReference>